<dbReference type="OMA" id="ANEEPWH"/>
<dbReference type="GO" id="GO:0032040">
    <property type="term" value="C:small-subunit processome"/>
    <property type="evidence" value="ECO:0007669"/>
    <property type="project" value="TreeGrafter"/>
</dbReference>
<feature type="region of interest" description="Disordered" evidence="2">
    <location>
        <begin position="467"/>
        <end position="518"/>
    </location>
</feature>
<evidence type="ECO:0000256" key="2">
    <source>
        <dbReference type="SAM" id="MobiDB-lite"/>
    </source>
</evidence>
<dbReference type="RefSeq" id="XP_007860976.1">
    <property type="nucleotide sequence ID" value="XM_007862785.1"/>
</dbReference>
<gene>
    <name evidence="3" type="ORF">GLOTRDRAFT_68379</name>
</gene>
<evidence type="ECO:0000256" key="1">
    <source>
        <dbReference type="ARBA" id="ARBA00009003"/>
    </source>
</evidence>
<dbReference type="InterPro" id="IPR007577">
    <property type="entry name" value="GlycoTrfase_DXD_sugar-bd_CS"/>
</dbReference>
<dbReference type="eggNOG" id="ENOG502QV9H">
    <property type="taxonomic scope" value="Eukaryota"/>
</dbReference>
<dbReference type="HOGENOM" id="CLU_012328_0_0_1"/>
<dbReference type="Proteomes" id="UP000030669">
    <property type="component" value="Unassembled WGS sequence"/>
</dbReference>
<dbReference type="OrthoDB" id="108365at2759"/>
<dbReference type="Gene3D" id="3.90.550.20">
    <property type="match status" value="1"/>
</dbReference>
<dbReference type="KEGG" id="gtr:GLOTRDRAFT_68379"/>
<proteinExistence type="inferred from homology"/>
<dbReference type="GO" id="GO:0000462">
    <property type="term" value="P:maturation of SSU-rRNA from tricistronic rRNA transcript (SSU-rRNA, 5.8S rRNA, LSU-rRNA)"/>
    <property type="evidence" value="ECO:0007669"/>
    <property type="project" value="TreeGrafter"/>
</dbReference>
<evidence type="ECO:0008006" key="5">
    <source>
        <dbReference type="Google" id="ProtNLM"/>
    </source>
</evidence>
<feature type="compositionally biased region" description="Basic and acidic residues" evidence="2">
    <location>
        <begin position="490"/>
        <end position="518"/>
    </location>
</feature>
<protein>
    <recommendedName>
        <fullName evidence="5">Glycosyltransferase family 32 protein</fullName>
    </recommendedName>
</protein>
<dbReference type="InterPro" id="IPR029044">
    <property type="entry name" value="Nucleotide-diphossugar_trans"/>
</dbReference>
<dbReference type="PANTHER" id="PTHR22851">
    <property type="entry name" value="U3 SMALL NUCLEOLAR RNA U3 SNORNA ASSOCIATED PROTEIN"/>
    <property type="match status" value="1"/>
</dbReference>
<dbReference type="EMBL" id="KB469296">
    <property type="protein sequence ID" value="EPQ60603.1"/>
    <property type="molecule type" value="Genomic_DNA"/>
</dbReference>
<accession>S7QMB3</accession>
<sequence>MPSISIPPPRMSIRLGDRARPSNGLPIYSNSAVEEKRRRHGTAPLFIIRSVPIPGVSTRRLRIPVLNPLRLQQCNLPRPLHRPWLVLSCLALFLIILTIFPTSRRRWDLEEKQRQWKDASPFASTTLVFKREDLKRIWGWEIQSGHYPSGHKLPKELDFLTTPVNPAYPPNFKKADWAKPDRFRSPVIVNTKGIGPNRNYVDVQARFPDVGYPPRPIPGSIADLDVIMAHCDFSENKYVRDCLEVLRIGAGLDNQARLRRGNIDEWKYIYVEEGNVHWDLNITEPPHMGKDAVISSERNPSAELSKKRGVDWEPRPNLRPAPKYEPYHTLSSPCDPENPRVFHMFWAGDFTDKPYMSLLSFLFTQNLGLHLPETHTETHVCRPQLWMWINPGPAASVPNEHARRDMFDKLRANPWSAPFLHPRFRDAIQFKMWNTTEQLDAVPELRDDWRARRDSLFNSGGHVYNVPIEEQQQPFSHEDGAEGEESEGDAAGKEKEKEKQRKKDMKDRVGSQSPEEKDGLSTILSDMARFVLCHRFGGIYLDADTILLRDWEELWGWHGAFAYRWSRLKKYNTAVLKMGKGSALGTFLLRTAVKNGFDFHPMTISDYTKDAYLEELLLRLPDALFDSAWLNTENYQNERPPQPYFESFRDFFSTPQQQNAQPGAVGFHGFFKGAYSYHYHGSDFWSWPFDPARNWPDLGPRFDSSERAARSSAAVAKHFEEDREDMVSDDKRDLDWSTVILRTFEAYIRGERPNMYGEWLTW</sequence>
<dbReference type="GeneID" id="19307883"/>
<dbReference type="AlphaFoldDB" id="S7QMB3"/>
<name>S7QMB3_GLOTA</name>
<dbReference type="SUPFAM" id="SSF53448">
    <property type="entry name" value="Nucleotide-diphospho-sugar transferases"/>
    <property type="match status" value="1"/>
</dbReference>
<dbReference type="PANTHER" id="PTHR22851:SF1">
    <property type="entry name" value="GLYCOSYLTRANSFERASE FAMILY 32 PROTEIN"/>
    <property type="match status" value="1"/>
</dbReference>
<reference evidence="3 4" key="1">
    <citation type="journal article" date="2012" name="Science">
        <title>The Paleozoic origin of enzymatic lignin decomposition reconstructed from 31 fungal genomes.</title>
        <authorList>
            <person name="Floudas D."/>
            <person name="Binder M."/>
            <person name="Riley R."/>
            <person name="Barry K."/>
            <person name="Blanchette R.A."/>
            <person name="Henrissat B."/>
            <person name="Martinez A.T."/>
            <person name="Otillar R."/>
            <person name="Spatafora J.W."/>
            <person name="Yadav J.S."/>
            <person name="Aerts A."/>
            <person name="Benoit I."/>
            <person name="Boyd A."/>
            <person name="Carlson A."/>
            <person name="Copeland A."/>
            <person name="Coutinho P.M."/>
            <person name="de Vries R.P."/>
            <person name="Ferreira P."/>
            <person name="Findley K."/>
            <person name="Foster B."/>
            <person name="Gaskell J."/>
            <person name="Glotzer D."/>
            <person name="Gorecki P."/>
            <person name="Heitman J."/>
            <person name="Hesse C."/>
            <person name="Hori C."/>
            <person name="Igarashi K."/>
            <person name="Jurgens J.A."/>
            <person name="Kallen N."/>
            <person name="Kersten P."/>
            <person name="Kohler A."/>
            <person name="Kuees U."/>
            <person name="Kumar T.K.A."/>
            <person name="Kuo A."/>
            <person name="LaButti K."/>
            <person name="Larrondo L.F."/>
            <person name="Lindquist E."/>
            <person name="Ling A."/>
            <person name="Lombard V."/>
            <person name="Lucas S."/>
            <person name="Lundell T."/>
            <person name="Martin R."/>
            <person name="McLaughlin D.J."/>
            <person name="Morgenstern I."/>
            <person name="Morin E."/>
            <person name="Murat C."/>
            <person name="Nagy L.G."/>
            <person name="Nolan M."/>
            <person name="Ohm R.A."/>
            <person name="Patyshakuliyeva A."/>
            <person name="Rokas A."/>
            <person name="Ruiz-Duenas F.J."/>
            <person name="Sabat G."/>
            <person name="Salamov A."/>
            <person name="Samejima M."/>
            <person name="Schmutz J."/>
            <person name="Slot J.C."/>
            <person name="St John F."/>
            <person name="Stenlid J."/>
            <person name="Sun H."/>
            <person name="Sun S."/>
            <person name="Syed K."/>
            <person name="Tsang A."/>
            <person name="Wiebenga A."/>
            <person name="Young D."/>
            <person name="Pisabarro A."/>
            <person name="Eastwood D.C."/>
            <person name="Martin F."/>
            <person name="Cullen D."/>
            <person name="Grigoriev I.V."/>
            <person name="Hibbett D.S."/>
        </authorList>
    </citation>
    <scope>NUCLEOTIDE SEQUENCE [LARGE SCALE GENOMIC DNA]</scope>
    <source>
        <strain evidence="3 4">ATCC 11539</strain>
    </source>
</reference>
<evidence type="ECO:0000313" key="4">
    <source>
        <dbReference type="Proteomes" id="UP000030669"/>
    </source>
</evidence>
<dbReference type="Pfam" id="PF04488">
    <property type="entry name" value="Gly_transf_sug"/>
    <property type="match status" value="1"/>
</dbReference>
<evidence type="ECO:0000313" key="3">
    <source>
        <dbReference type="EMBL" id="EPQ60603.1"/>
    </source>
</evidence>
<comment type="similarity">
    <text evidence="1">Belongs to the glycosyltransferase 32 family.</text>
</comment>
<dbReference type="STRING" id="670483.S7QMB3"/>
<keyword evidence="4" id="KW-1185">Reference proteome</keyword>
<organism evidence="3 4">
    <name type="scientific">Gloeophyllum trabeum (strain ATCC 11539 / FP-39264 / Madison 617)</name>
    <name type="common">Brown rot fungus</name>
    <dbReference type="NCBI Taxonomy" id="670483"/>
    <lineage>
        <taxon>Eukaryota</taxon>
        <taxon>Fungi</taxon>
        <taxon>Dikarya</taxon>
        <taxon>Basidiomycota</taxon>
        <taxon>Agaricomycotina</taxon>
        <taxon>Agaricomycetes</taxon>
        <taxon>Gloeophyllales</taxon>
        <taxon>Gloeophyllaceae</taxon>
        <taxon>Gloeophyllum</taxon>
    </lineage>
</organism>
<dbReference type="InterPro" id="IPR051733">
    <property type="entry name" value="WD_repeat_DCAF13/WDSOF1"/>
</dbReference>